<evidence type="ECO:0000256" key="10">
    <source>
        <dbReference type="PROSITE-ProRule" id="PRU00492"/>
    </source>
</evidence>
<dbReference type="UniPathway" id="UPA00326"/>
<accession>A0A6J7WHK5</accession>
<dbReference type="SUPFAM" id="SSF48168">
    <property type="entry name" value="R1 subunit of ribonucleotide reductase, N-terminal domain"/>
    <property type="match status" value="1"/>
</dbReference>
<keyword evidence="8" id="KW-1015">Disulfide bond</keyword>
<dbReference type="GO" id="GO:0009263">
    <property type="term" value="P:deoxyribonucleotide biosynthetic process"/>
    <property type="evidence" value="ECO:0007669"/>
    <property type="project" value="UniProtKB-KW"/>
</dbReference>
<dbReference type="InterPro" id="IPR008926">
    <property type="entry name" value="RNR_R1-su_N"/>
</dbReference>
<comment type="similarity">
    <text evidence="1 11">Belongs to the ribonucleoside diphosphate reductase large chain family.</text>
</comment>
<evidence type="ECO:0000313" key="13">
    <source>
        <dbReference type="EMBL" id="CAB5214725.1"/>
    </source>
</evidence>
<dbReference type="PANTHER" id="PTHR11573:SF6">
    <property type="entry name" value="RIBONUCLEOSIDE-DIPHOSPHATE REDUCTASE LARGE SUBUNIT"/>
    <property type="match status" value="1"/>
</dbReference>
<dbReference type="PROSITE" id="PS51161">
    <property type="entry name" value="ATP_CONE"/>
    <property type="match status" value="1"/>
</dbReference>
<comment type="function">
    <text evidence="11">Provides the precursors necessary for DNA synthesis. Catalyzes the biosynthesis of deoxyribonucleotides from the corresponding ribonucleotides.</text>
</comment>
<dbReference type="PRINTS" id="PR01183">
    <property type="entry name" value="RIBORDTASEM1"/>
</dbReference>
<evidence type="ECO:0000256" key="2">
    <source>
        <dbReference type="ARBA" id="ARBA00012274"/>
    </source>
</evidence>
<dbReference type="Pfam" id="PF03477">
    <property type="entry name" value="ATP-cone"/>
    <property type="match status" value="1"/>
</dbReference>
<organism evidence="13">
    <name type="scientific">uncultured Caudovirales phage</name>
    <dbReference type="NCBI Taxonomy" id="2100421"/>
    <lineage>
        <taxon>Viruses</taxon>
        <taxon>Duplodnaviria</taxon>
        <taxon>Heunggongvirae</taxon>
        <taxon>Uroviricota</taxon>
        <taxon>Caudoviricetes</taxon>
        <taxon>Peduoviridae</taxon>
        <taxon>Maltschvirus</taxon>
        <taxon>Maltschvirus maltsch</taxon>
    </lineage>
</organism>
<evidence type="ECO:0000259" key="12">
    <source>
        <dbReference type="PROSITE" id="PS51161"/>
    </source>
</evidence>
<dbReference type="NCBIfam" id="TIGR02506">
    <property type="entry name" value="NrdE_NrdA"/>
    <property type="match status" value="1"/>
</dbReference>
<dbReference type="GO" id="GO:0005524">
    <property type="term" value="F:ATP binding"/>
    <property type="evidence" value="ECO:0007669"/>
    <property type="project" value="UniProtKB-UniRule"/>
</dbReference>
<dbReference type="EMBL" id="LR798243">
    <property type="protein sequence ID" value="CAB5214725.1"/>
    <property type="molecule type" value="Genomic_DNA"/>
</dbReference>
<dbReference type="InterPro" id="IPR005144">
    <property type="entry name" value="ATP-cone_dom"/>
</dbReference>
<dbReference type="SUPFAM" id="SSF51998">
    <property type="entry name" value="PFL-like glycyl radical enzymes"/>
    <property type="match status" value="1"/>
</dbReference>
<evidence type="ECO:0000256" key="5">
    <source>
        <dbReference type="ARBA" id="ARBA00022840"/>
    </source>
</evidence>
<keyword evidence="7 11" id="KW-0215">Deoxyribonucleotide synthesis</keyword>
<name>A0A6J7WHK5_9CAUD</name>
<dbReference type="InterPro" id="IPR013346">
    <property type="entry name" value="NrdE_NrdA_C"/>
</dbReference>
<dbReference type="NCBIfam" id="NF006578">
    <property type="entry name" value="PRK09103.1"/>
    <property type="match status" value="1"/>
</dbReference>
<dbReference type="EC" id="1.17.4.1" evidence="2 11"/>
<gene>
    <name evidence="13" type="ORF">UFOVP190_236</name>
</gene>
<evidence type="ECO:0000256" key="11">
    <source>
        <dbReference type="RuleBase" id="RU003410"/>
    </source>
</evidence>
<dbReference type="InterPro" id="IPR000788">
    <property type="entry name" value="RNR_lg_C"/>
</dbReference>
<evidence type="ECO:0000256" key="1">
    <source>
        <dbReference type="ARBA" id="ARBA00010406"/>
    </source>
</evidence>
<dbReference type="Gene3D" id="1.10.1650.20">
    <property type="match status" value="1"/>
</dbReference>
<evidence type="ECO:0000256" key="9">
    <source>
        <dbReference type="ARBA" id="ARBA00047754"/>
    </source>
</evidence>
<evidence type="ECO:0000256" key="7">
    <source>
        <dbReference type="ARBA" id="ARBA00023116"/>
    </source>
</evidence>
<sequence>MTTIQVTKREGHKEDLDLEKLHKVVFWATQGITGVSASEVEIKSHIQFYTGIKTADIQETLIKSAADLISEETPNYQYVAGRLINYHLRKQVYNSYTPWPLIKLVERNVESGFYDSGLLAAYTAEEWATLNSYIHHDRDESFTYVAMEQWRGKYLVQNRVTNDIFETPQMAYMLIAATLFQTYPAETRLKWVKDYYDATSLGDISLPTPVMAGVRTPQKQFSSCVLIETGDSLDSINATSSSIVKYVSQKAGIGIGAGRIRALGSPIRNGDAYHTGVVPFYKLFQSATRSCSQGGVRNGAATLYYPIWHLEIEDLIVLKNNKGTEDNRVRHMDYGVQFNKLMYERLITGGDITCFSPHDVPEMYEAFFNDQERFKELYEKAERSTKIRKKTFKASDLFTRFMQERKDTGRIYLQNVDHANTHSPFNEKVAPVKMSNLCCEIDLPTVPLNDVNDELGRIALCTLSAINWGNVKQPSDFEKSCTLAVRGLDALLSYQNYPVRAAELATQEFRPLGVGIINFAYFLAKNDVSYSDPAALALVDEYAEAWSYYLLKASADLAEEQGPCTRYTDLKSHCGILPIDTRKAEIDELVPHQERMPWAELRAQIMKTGQRNATLMALMPAETSAQISNATNGIEPPRSYVSVKQSKHGVLKQVVPEYRRLKNKYELLWDQKSPEGYLKLCAVLQKYIDQGISINTSYNPRFYADEKIPMSEMLQHLLLCYKYGTKQLYYFNTNDGQGEIDIDKLSKQEELAPGTEDAAECDSCII</sequence>
<dbReference type="Pfam" id="PF02867">
    <property type="entry name" value="Ribonuc_red_lgC"/>
    <property type="match status" value="1"/>
</dbReference>
<dbReference type="PANTHER" id="PTHR11573">
    <property type="entry name" value="RIBONUCLEOSIDE-DIPHOSPHATE REDUCTASE LARGE CHAIN"/>
    <property type="match status" value="1"/>
</dbReference>
<dbReference type="FunFam" id="1.10.1650.20:FF:000001">
    <property type="entry name" value="Ribonucleoside-diphosphate reductase"/>
    <property type="match status" value="1"/>
</dbReference>
<evidence type="ECO:0000256" key="6">
    <source>
        <dbReference type="ARBA" id="ARBA00023002"/>
    </source>
</evidence>
<keyword evidence="5 10" id="KW-0067">ATP-binding</keyword>
<proteinExistence type="inferred from homology"/>
<keyword evidence="4 10" id="KW-0547">Nucleotide-binding</keyword>
<keyword evidence="6 11" id="KW-0560">Oxidoreductase</keyword>
<dbReference type="Pfam" id="PF00317">
    <property type="entry name" value="Ribonuc_red_lgN"/>
    <property type="match status" value="1"/>
</dbReference>
<evidence type="ECO:0000256" key="8">
    <source>
        <dbReference type="ARBA" id="ARBA00023157"/>
    </source>
</evidence>
<reference evidence="13" key="1">
    <citation type="submission" date="2020-05" db="EMBL/GenBank/DDBJ databases">
        <authorList>
            <person name="Chiriac C."/>
            <person name="Salcher M."/>
            <person name="Ghai R."/>
            <person name="Kavagutti S V."/>
        </authorList>
    </citation>
    <scope>NUCLEOTIDE SEQUENCE</scope>
</reference>
<dbReference type="GO" id="GO:0004748">
    <property type="term" value="F:ribonucleoside-diphosphate reductase activity, thioredoxin disulfide as acceptor"/>
    <property type="evidence" value="ECO:0007669"/>
    <property type="project" value="UniProtKB-EC"/>
</dbReference>
<feature type="domain" description="ATP-cone" evidence="12">
    <location>
        <begin position="4"/>
        <end position="94"/>
    </location>
</feature>
<dbReference type="Gene3D" id="3.20.70.20">
    <property type="match status" value="1"/>
</dbReference>
<dbReference type="InterPro" id="IPR039718">
    <property type="entry name" value="Rrm1"/>
</dbReference>
<keyword evidence="3" id="KW-0021">Allosteric enzyme</keyword>
<dbReference type="InterPro" id="IPR013509">
    <property type="entry name" value="RNR_lsu_N"/>
</dbReference>
<protein>
    <recommendedName>
        <fullName evidence="2 11">Ribonucleoside-diphosphate reductase</fullName>
        <ecNumber evidence="2 11">1.17.4.1</ecNumber>
    </recommendedName>
</protein>
<comment type="catalytic activity">
    <reaction evidence="9 11">
        <text>a 2'-deoxyribonucleoside 5'-diphosphate + [thioredoxin]-disulfide + H2O = a ribonucleoside 5'-diphosphate + [thioredoxin]-dithiol</text>
        <dbReference type="Rhea" id="RHEA:23252"/>
        <dbReference type="Rhea" id="RHEA-COMP:10698"/>
        <dbReference type="Rhea" id="RHEA-COMP:10700"/>
        <dbReference type="ChEBI" id="CHEBI:15377"/>
        <dbReference type="ChEBI" id="CHEBI:29950"/>
        <dbReference type="ChEBI" id="CHEBI:50058"/>
        <dbReference type="ChEBI" id="CHEBI:57930"/>
        <dbReference type="ChEBI" id="CHEBI:73316"/>
        <dbReference type="EC" id="1.17.4.1"/>
    </reaction>
</comment>
<evidence type="ECO:0000256" key="4">
    <source>
        <dbReference type="ARBA" id="ARBA00022741"/>
    </source>
</evidence>
<evidence type="ECO:0000256" key="3">
    <source>
        <dbReference type="ARBA" id="ARBA00022533"/>
    </source>
</evidence>